<dbReference type="InterPro" id="IPR036361">
    <property type="entry name" value="SAP_dom_sf"/>
</dbReference>
<feature type="region of interest" description="Disordered" evidence="2">
    <location>
        <begin position="235"/>
        <end position="279"/>
    </location>
</feature>
<feature type="compositionally biased region" description="Basic and acidic residues" evidence="2">
    <location>
        <begin position="767"/>
        <end position="776"/>
    </location>
</feature>
<gene>
    <name evidence="4" type="ORF">CCMP2556_LOCUS15980</name>
</gene>
<sequence length="1627" mass="178444">MEIFDLTQGDSNEEQEGSEAEDETSELTIFAVTEIAETYEAMDDEETFYDCDEELKDELKPPSMEETEAQTSGHRDDGEAKAMVEPMKICMIKNVVALEVPSVIMTIDSGADVSVAPERFYNLGVPGAGKPIEMIDAQGAKICSKGNRRLRLQAQTRDGEVIEFIEQFALGVGVTHPLLSFGRLLKQGWGLSKDDHGLFLEHPEKTVKIPARLERNSLVMDVKICAVRAEGDEPEELQVNAVSGGREEAVESGGDARPPEHPSTPAGESAAAACEKGDNEDDDVTMELMHQLSNEDDPGQDESRSPGYTTEESGDIMVKGSSSEDGKVKEKLARWERWNFKFKEVKKEPVELASPEEQVRPVRGAPRQLHGYISRELGLLERLPGLIKDYFVVTSEVPVSQYPLLNGEPASWPEDEQEDQEGGEIPWLAAGGGERPEIAEDVHFVDPDELEVSIDELTFNKDNKLKDLQDMCRKLGLPTSGSKVKVLRRLQQYKHHEEEKIAYEIAQRLYSEQRREAIPVKTPKLPTKHEQELHQLTHLPFQAWCQQCVATRAKEDVRTDADTADRKDRGRNVISFDYGYTYTSGAAEEKQWGTALYVAESESKAVLCIPVQAKGSLSLRQITEELTRFSMQVCNTQPIDAEGNEMIEQEAKTVGEDVALGMYGHGPDTEDVSPKRQKTAEAGKPETSMETERHTLGSSSVTTLPQGSLKRELFSLPWDAEDDEKLRMSPKKKVRAIQEEFPGGDDMLAEEILQSALNDVSEDEEGEGHAKERPPDVSEEELAALDDEACRHEERRLEQMGVLEKVKDGEPDEEGEEPEEEQQPQQVEHETDIEKVNMQWQIVRLEVALAEKDEYLKEMTEEKDRMMHEYLRFADMNVNLRGQLEDLREENLGLTNRLLRRGGGHDEKEQEIQRLDEEIKQLKEVNVLLKARIDEMNQASNSRLKESLDGVKFEMERKQWMMTHSGECYHSETCSHVANRAKKVIRPCPYCVPTTMRAVTGFEAAATAQQLSSAAWGGCSGGCWTCWLPYGAGWQSVGTMKDHVDAHLSGALQGDIPPAWLQAQGRQRCPVCGLSVSIRHGTHPTCRPLARAAVGHAGEPRAAGLVLPGVDEIQASQTPTLRHIPQAARHLWGQALTRCLASVVRHNDATAWQELLMLPKTVLDAPKRGGRQHQKAVASYTLDRLQRWQALRGLHPPHAPPVARALHDLLLAPEVVPDAVAKALRSFPAGLQAVQQAARSLGLTLNLDKCELVAVGPTSAAALTANFPAQLLADSQGNSRVLRNFDLLGAAIGAPDYVDEHTQQRVHAGKQLLDAIASLEDPQVGLRLLRACAGHCRLVHSMRCNPPAAQRSALLAFDAQVRACFSRVTGLHLDVSQWGQASRGFGHAGLGLRATAADGPVAYLASIGGCAAACSDLDAAYPAAHLQSLPAVVQALAAFNEQLVGGSLTAGAVLGQKQKALAGMVDSALGLPFWLGVAEASSDTWCPRCDSVVLRWADRAGLQPEREDPKCCSLSDLKTAGKGGGVAAAAYARVKAQRLQTAIVCERQGVRFQPVVFESTGAFDAATGHVLQQLARAVAARAGGDASELRGQLLQELCSTVRAFRARAPSGAWRAAAAVLRAPAEES</sequence>
<proteinExistence type="predicted"/>
<keyword evidence="5" id="KW-1185">Reference proteome</keyword>
<dbReference type="EMBL" id="CAXAMN010008480">
    <property type="protein sequence ID" value="CAK9025389.1"/>
    <property type="molecule type" value="Genomic_DNA"/>
</dbReference>
<dbReference type="PROSITE" id="PS50800">
    <property type="entry name" value="SAP"/>
    <property type="match status" value="1"/>
</dbReference>
<protein>
    <recommendedName>
        <fullName evidence="3">SAP domain-containing protein</fullName>
    </recommendedName>
</protein>
<evidence type="ECO:0000256" key="2">
    <source>
        <dbReference type="SAM" id="MobiDB-lite"/>
    </source>
</evidence>
<feature type="compositionally biased region" description="Acidic residues" evidence="2">
    <location>
        <begin position="11"/>
        <end position="25"/>
    </location>
</feature>
<comment type="caution">
    <text evidence="4">The sequence shown here is derived from an EMBL/GenBank/DDBJ whole genome shotgun (WGS) entry which is preliminary data.</text>
</comment>
<dbReference type="Proteomes" id="UP001642484">
    <property type="component" value="Unassembled WGS sequence"/>
</dbReference>
<feature type="compositionally biased region" description="Basic and acidic residues" evidence="2">
    <location>
        <begin position="672"/>
        <end position="684"/>
    </location>
</feature>
<evidence type="ECO:0000313" key="4">
    <source>
        <dbReference type="EMBL" id="CAK9025389.1"/>
    </source>
</evidence>
<evidence type="ECO:0000259" key="3">
    <source>
        <dbReference type="PROSITE" id="PS50800"/>
    </source>
</evidence>
<feature type="compositionally biased region" description="Basic and acidic residues" evidence="2">
    <location>
        <begin position="794"/>
        <end position="809"/>
    </location>
</feature>
<feature type="region of interest" description="Disordered" evidence="2">
    <location>
        <begin position="664"/>
        <end position="704"/>
    </location>
</feature>
<evidence type="ECO:0000313" key="5">
    <source>
        <dbReference type="Proteomes" id="UP001642484"/>
    </source>
</evidence>
<feature type="compositionally biased region" description="Acidic residues" evidence="2">
    <location>
        <begin position="810"/>
        <end position="822"/>
    </location>
</feature>
<feature type="domain" description="SAP" evidence="3">
    <location>
        <begin position="460"/>
        <end position="494"/>
    </location>
</feature>
<reference evidence="4 5" key="1">
    <citation type="submission" date="2024-02" db="EMBL/GenBank/DDBJ databases">
        <authorList>
            <person name="Chen Y."/>
            <person name="Shah S."/>
            <person name="Dougan E. K."/>
            <person name="Thang M."/>
            <person name="Chan C."/>
        </authorList>
    </citation>
    <scope>NUCLEOTIDE SEQUENCE [LARGE SCALE GENOMIC DNA]</scope>
</reference>
<feature type="region of interest" description="Disordered" evidence="2">
    <location>
        <begin position="794"/>
        <end position="829"/>
    </location>
</feature>
<feature type="region of interest" description="Disordered" evidence="2">
    <location>
        <begin position="292"/>
        <end position="328"/>
    </location>
</feature>
<organism evidence="4 5">
    <name type="scientific">Durusdinium trenchii</name>
    <dbReference type="NCBI Taxonomy" id="1381693"/>
    <lineage>
        <taxon>Eukaryota</taxon>
        <taxon>Sar</taxon>
        <taxon>Alveolata</taxon>
        <taxon>Dinophyceae</taxon>
        <taxon>Suessiales</taxon>
        <taxon>Symbiodiniaceae</taxon>
        <taxon>Durusdinium</taxon>
    </lineage>
</organism>
<name>A0ABP0KHC9_9DINO</name>
<feature type="region of interest" description="Disordered" evidence="2">
    <location>
        <begin position="759"/>
        <end position="780"/>
    </location>
</feature>
<dbReference type="Gene3D" id="1.10.720.30">
    <property type="entry name" value="SAP domain"/>
    <property type="match status" value="1"/>
</dbReference>
<keyword evidence="1" id="KW-0175">Coiled coil</keyword>
<feature type="coiled-coil region" evidence="1">
    <location>
        <begin position="842"/>
        <end position="939"/>
    </location>
</feature>
<accession>A0ABP0KHC9</accession>
<dbReference type="InterPro" id="IPR003034">
    <property type="entry name" value="SAP_dom"/>
</dbReference>
<feature type="region of interest" description="Disordered" evidence="2">
    <location>
        <begin position="1"/>
        <end position="27"/>
    </location>
</feature>
<feature type="region of interest" description="Disordered" evidence="2">
    <location>
        <begin position="58"/>
        <end position="78"/>
    </location>
</feature>
<evidence type="ECO:0000256" key="1">
    <source>
        <dbReference type="SAM" id="Coils"/>
    </source>
</evidence>